<evidence type="ECO:0000313" key="9">
    <source>
        <dbReference type="Proteomes" id="UP001335737"/>
    </source>
</evidence>
<keyword evidence="4 7" id="KW-1133">Transmembrane helix</keyword>
<dbReference type="RefSeq" id="WP_327609614.1">
    <property type="nucleotide sequence ID" value="NZ_JARZFX010000031.1"/>
</dbReference>
<feature type="transmembrane region" description="Helical" evidence="7">
    <location>
        <begin position="215"/>
        <end position="237"/>
    </location>
</feature>
<evidence type="ECO:0000256" key="6">
    <source>
        <dbReference type="SAM" id="MobiDB-lite"/>
    </source>
</evidence>
<feature type="transmembrane region" description="Helical" evidence="7">
    <location>
        <begin position="94"/>
        <end position="112"/>
    </location>
</feature>
<keyword evidence="2" id="KW-1003">Cell membrane</keyword>
<keyword evidence="9" id="KW-1185">Reference proteome</keyword>
<dbReference type="EMBL" id="JARZFX010000031">
    <property type="protein sequence ID" value="MEC5426080.1"/>
    <property type="molecule type" value="Genomic_DNA"/>
</dbReference>
<feature type="transmembrane region" description="Helical" evidence="7">
    <location>
        <begin position="133"/>
        <end position="151"/>
    </location>
</feature>
<protein>
    <submittedName>
        <fullName evidence="8">AbgT family transporter</fullName>
    </submittedName>
</protein>
<feature type="transmembrane region" description="Helical" evidence="7">
    <location>
        <begin position="457"/>
        <end position="479"/>
    </location>
</feature>
<feature type="transmembrane region" description="Helical" evidence="7">
    <location>
        <begin position="31"/>
        <end position="49"/>
    </location>
</feature>
<evidence type="ECO:0000313" key="8">
    <source>
        <dbReference type="EMBL" id="MEC5426080.1"/>
    </source>
</evidence>
<feature type="transmembrane region" description="Helical" evidence="7">
    <location>
        <begin position="275"/>
        <end position="296"/>
    </location>
</feature>
<proteinExistence type="predicted"/>
<feature type="region of interest" description="Disordered" evidence="6">
    <location>
        <begin position="1"/>
        <end position="20"/>
    </location>
</feature>
<keyword evidence="5 7" id="KW-0472">Membrane</keyword>
<feature type="transmembrane region" description="Helical" evidence="7">
    <location>
        <begin position="360"/>
        <end position="383"/>
    </location>
</feature>
<evidence type="ECO:0000256" key="2">
    <source>
        <dbReference type="ARBA" id="ARBA00022475"/>
    </source>
</evidence>
<evidence type="ECO:0000256" key="3">
    <source>
        <dbReference type="ARBA" id="ARBA00022692"/>
    </source>
</evidence>
<dbReference type="Pfam" id="PF03606">
    <property type="entry name" value="DcuC"/>
    <property type="match status" value="1"/>
</dbReference>
<reference evidence="8 9" key="1">
    <citation type="journal article" date="2024" name="Int. J. Syst. Evol. Microbiol.">
        <title>Virgibacillus tibetensis sp. nov., isolated from salt lake on the Tibetan Plateau of China.</title>
        <authorList>
            <person name="Phurbu D."/>
            <person name="Liu Z.-X."/>
            <person name="Wang R."/>
            <person name="Zheng Y.-Y."/>
            <person name="Liu H.-C."/>
            <person name="Zhou Y.-G."/>
            <person name="Yu Y.-J."/>
            <person name="Li A.-H."/>
        </authorList>
    </citation>
    <scope>NUCLEOTIDE SEQUENCE [LARGE SCALE GENOMIC DNA]</scope>
    <source>
        <strain evidence="8 9">C22-A2</strain>
    </source>
</reference>
<evidence type="ECO:0000256" key="1">
    <source>
        <dbReference type="ARBA" id="ARBA00004651"/>
    </source>
</evidence>
<feature type="transmembrane region" description="Helical" evidence="7">
    <location>
        <begin position="327"/>
        <end position="348"/>
    </location>
</feature>
<comment type="subcellular location">
    <subcellularLocation>
        <location evidence="1">Cell membrane</location>
        <topology evidence="1">Multi-pass membrane protein</topology>
    </subcellularLocation>
</comment>
<name>A0ABU6KLK9_9BACI</name>
<keyword evidence="3 7" id="KW-0812">Transmembrane</keyword>
<sequence>MNQSSMRNEEKVNQPSMRNEKKRRFKMPHTYVLLFGVIVFAGLLTYVLPAGQFDRYEDPETGRELVDAESYASVDADPQNLFDMLMAIPKGMENGAYIIFFVFIVGGAFGIIQSTGVIDRGINYTIEKMNGKEIWAVPLFIILFSFTGSVMGLAEELLPFYPIMVVLAIRMGFDSITGVSLVLLGAGAGFAGAFLNPFTVGIAQGVAELPLFSGMGFRIIMFSTMVLVTAIYIMIYAKKVKADPTISPMYELDKKRDLVLEDVDETAGFSVRHKIVLAVFLIGLVFIAFGVIQLGWYIHELSAAFLIIGIIAGVLGGLGINRTAEEFIKGAAGITFGALVIGIASGIIVVLEEGRVLDTIVYYLAGSVSALPSFLSAIGMFFVQMILNFFIPSGSGQAAASMPVMVPVADLIGMTRQTAVVAFQFGDGITNVFNPTSAYFMAGLALAGIPWEKWAKWVWPLILIWIAIACVFLIIASSIEFGPF</sequence>
<evidence type="ECO:0000256" key="7">
    <source>
        <dbReference type="SAM" id="Phobius"/>
    </source>
</evidence>
<comment type="caution">
    <text evidence="8">The sequence shown here is derived from an EMBL/GenBank/DDBJ whole genome shotgun (WGS) entry which is preliminary data.</text>
</comment>
<dbReference type="Proteomes" id="UP001335737">
    <property type="component" value="Unassembled WGS sequence"/>
</dbReference>
<feature type="transmembrane region" description="Helical" evidence="7">
    <location>
        <begin position="432"/>
        <end position="451"/>
    </location>
</feature>
<feature type="transmembrane region" description="Helical" evidence="7">
    <location>
        <begin position="302"/>
        <end position="320"/>
    </location>
</feature>
<dbReference type="InterPro" id="IPR051679">
    <property type="entry name" value="DASS-Related_Transporters"/>
</dbReference>
<dbReference type="PANTHER" id="PTHR43652:SF2">
    <property type="entry name" value="BASIC AMINO ACID ANTIPORTER YFCC-RELATED"/>
    <property type="match status" value="1"/>
</dbReference>
<feature type="transmembrane region" description="Helical" evidence="7">
    <location>
        <begin position="157"/>
        <end position="173"/>
    </location>
</feature>
<dbReference type="PANTHER" id="PTHR43652">
    <property type="entry name" value="BASIC AMINO ACID ANTIPORTER YFCC-RELATED"/>
    <property type="match status" value="1"/>
</dbReference>
<feature type="transmembrane region" description="Helical" evidence="7">
    <location>
        <begin position="180"/>
        <end position="203"/>
    </location>
</feature>
<gene>
    <name evidence="8" type="ORF">QGM71_21770</name>
</gene>
<evidence type="ECO:0000256" key="4">
    <source>
        <dbReference type="ARBA" id="ARBA00022989"/>
    </source>
</evidence>
<evidence type="ECO:0000256" key="5">
    <source>
        <dbReference type="ARBA" id="ARBA00023136"/>
    </source>
</evidence>
<dbReference type="InterPro" id="IPR018385">
    <property type="entry name" value="C4_dicarb_anaerob_car-like"/>
</dbReference>
<accession>A0ABU6KLK9</accession>
<organism evidence="8 9">
    <name type="scientific">Virgibacillus tibetensis</name>
    <dbReference type="NCBI Taxonomy" id="3042313"/>
    <lineage>
        <taxon>Bacteria</taxon>
        <taxon>Bacillati</taxon>
        <taxon>Bacillota</taxon>
        <taxon>Bacilli</taxon>
        <taxon>Bacillales</taxon>
        <taxon>Bacillaceae</taxon>
        <taxon>Virgibacillus</taxon>
    </lineage>
</organism>